<dbReference type="Pfam" id="PF12621">
    <property type="entry name" value="PHM7_ext"/>
    <property type="match status" value="1"/>
</dbReference>
<keyword evidence="14" id="KW-1185">Reference proteome</keyword>
<accession>A0AAF0DHF8</accession>
<dbReference type="Pfam" id="PF02714">
    <property type="entry name" value="RSN1_7TM"/>
    <property type="match status" value="1"/>
</dbReference>
<dbReference type="Proteomes" id="UP001219355">
    <property type="component" value="Chromosome 2"/>
</dbReference>
<dbReference type="PANTHER" id="PTHR13018:SF26">
    <property type="entry name" value="DOMAIN PROTEIN, PUTATIVE (AFU_ORTHOLOGUE AFUA_5G10920)-RELATED"/>
    <property type="match status" value="1"/>
</dbReference>
<evidence type="ECO:0000259" key="11">
    <source>
        <dbReference type="Pfam" id="PF13967"/>
    </source>
</evidence>
<feature type="transmembrane region" description="Helical" evidence="8">
    <location>
        <begin position="459"/>
        <end position="483"/>
    </location>
</feature>
<feature type="region of interest" description="Disordered" evidence="7">
    <location>
        <begin position="742"/>
        <end position="768"/>
    </location>
</feature>
<evidence type="ECO:0000256" key="1">
    <source>
        <dbReference type="ARBA" id="ARBA00004141"/>
    </source>
</evidence>
<feature type="transmembrane region" description="Helical" evidence="8">
    <location>
        <begin position="627"/>
        <end position="645"/>
    </location>
</feature>
<dbReference type="AlphaFoldDB" id="A0AAF0DHF8"/>
<feature type="transmembrane region" description="Helical" evidence="8">
    <location>
        <begin position="413"/>
        <end position="439"/>
    </location>
</feature>
<evidence type="ECO:0000256" key="5">
    <source>
        <dbReference type="ARBA" id="ARBA00022989"/>
    </source>
</evidence>
<keyword evidence="4 8" id="KW-0812">Transmembrane</keyword>
<comment type="subcellular location">
    <subcellularLocation>
        <location evidence="1">Membrane</location>
        <topology evidence="1">Multi-pass membrane protein</topology>
    </subcellularLocation>
</comment>
<keyword evidence="6 8" id="KW-0472">Membrane</keyword>
<feature type="transmembrane region" description="Helical" evidence="8">
    <location>
        <begin position="552"/>
        <end position="577"/>
    </location>
</feature>
<dbReference type="Pfam" id="PF13967">
    <property type="entry name" value="RSN1_TM"/>
    <property type="match status" value="1"/>
</dbReference>
<evidence type="ECO:0000256" key="3">
    <source>
        <dbReference type="ARBA" id="ARBA00022448"/>
    </source>
</evidence>
<dbReference type="InterPro" id="IPR027815">
    <property type="entry name" value="CSC1/OSCA1-like_cyt"/>
</dbReference>
<comment type="similarity">
    <text evidence="2">Belongs to the CSC1 (TC 1.A.17) family.</text>
</comment>
<keyword evidence="3" id="KW-0813">Transport</keyword>
<reference evidence="13" key="1">
    <citation type="submission" date="2023-03" db="EMBL/GenBank/DDBJ databases">
        <title>Emydomyces testavorans Genome Sequence.</title>
        <authorList>
            <person name="Hoyer L."/>
        </authorList>
    </citation>
    <scope>NUCLEOTIDE SEQUENCE</scope>
    <source>
        <strain evidence="13">16-2883</strain>
    </source>
</reference>
<evidence type="ECO:0000259" key="12">
    <source>
        <dbReference type="Pfam" id="PF14703"/>
    </source>
</evidence>
<feature type="transmembrane region" description="Helical" evidence="8">
    <location>
        <begin position="598"/>
        <end position="621"/>
    </location>
</feature>
<dbReference type="InterPro" id="IPR032880">
    <property type="entry name" value="CSC1/OSCA1-like_N"/>
</dbReference>
<dbReference type="InterPro" id="IPR003864">
    <property type="entry name" value="CSC1/OSCA1-like_7TM"/>
</dbReference>
<evidence type="ECO:0000256" key="6">
    <source>
        <dbReference type="ARBA" id="ARBA00023136"/>
    </source>
</evidence>
<dbReference type="Pfam" id="PF14703">
    <property type="entry name" value="PHM7_cyt"/>
    <property type="match status" value="1"/>
</dbReference>
<evidence type="ECO:0000256" key="2">
    <source>
        <dbReference type="ARBA" id="ARBA00007779"/>
    </source>
</evidence>
<feature type="transmembrane region" description="Helical" evidence="8">
    <location>
        <begin position="159"/>
        <end position="179"/>
    </location>
</feature>
<feature type="domain" description="CSC1/OSCA1-like 7TM region" evidence="9">
    <location>
        <begin position="412"/>
        <end position="684"/>
    </location>
</feature>
<dbReference type="GO" id="GO:0005886">
    <property type="term" value="C:plasma membrane"/>
    <property type="evidence" value="ECO:0007669"/>
    <property type="project" value="TreeGrafter"/>
</dbReference>
<organism evidence="13 14">
    <name type="scientific">Emydomyces testavorans</name>
    <dbReference type="NCBI Taxonomy" id="2070801"/>
    <lineage>
        <taxon>Eukaryota</taxon>
        <taxon>Fungi</taxon>
        <taxon>Dikarya</taxon>
        <taxon>Ascomycota</taxon>
        <taxon>Pezizomycotina</taxon>
        <taxon>Eurotiomycetes</taxon>
        <taxon>Eurotiomycetidae</taxon>
        <taxon>Onygenales</taxon>
        <taxon>Nannizziopsiaceae</taxon>
        <taxon>Emydomyces</taxon>
    </lineage>
</organism>
<protein>
    <submittedName>
        <fullName evidence="13">Phosphate metabolism protein 7</fullName>
    </submittedName>
</protein>
<dbReference type="EMBL" id="CP120628">
    <property type="protein sequence ID" value="WEW57725.1"/>
    <property type="molecule type" value="Genomic_DNA"/>
</dbReference>
<evidence type="ECO:0000256" key="7">
    <source>
        <dbReference type="SAM" id="MobiDB-lite"/>
    </source>
</evidence>
<gene>
    <name evidence="13" type="primary">PHM7</name>
    <name evidence="13" type="ORF">PRK78_003192</name>
</gene>
<proteinExistence type="inferred from homology"/>
<feature type="region of interest" description="Disordered" evidence="7">
    <location>
        <begin position="282"/>
        <end position="301"/>
    </location>
</feature>
<evidence type="ECO:0000259" key="9">
    <source>
        <dbReference type="Pfam" id="PF02714"/>
    </source>
</evidence>
<evidence type="ECO:0000313" key="14">
    <source>
        <dbReference type="Proteomes" id="UP001219355"/>
    </source>
</evidence>
<evidence type="ECO:0000259" key="10">
    <source>
        <dbReference type="Pfam" id="PF12621"/>
    </source>
</evidence>
<evidence type="ECO:0000256" key="4">
    <source>
        <dbReference type="ARBA" id="ARBA00022692"/>
    </source>
</evidence>
<feature type="transmembrane region" description="Helical" evidence="8">
    <location>
        <begin position="665"/>
        <end position="688"/>
    </location>
</feature>
<feature type="transmembrane region" description="Helical" evidence="8">
    <location>
        <begin position="694"/>
        <end position="713"/>
    </location>
</feature>
<name>A0AAF0DHF8_9EURO</name>
<feature type="domain" description="10TM putative phosphate transporter extracellular tail" evidence="10">
    <location>
        <begin position="780"/>
        <end position="872"/>
    </location>
</feature>
<dbReference type="GO" id="GO:0005227">
    <property type="term" value="F:calcium-activated cation channel activity"/>
    <property type="evidence" value="ECO:0007669"/>
    <property type="project" value="InterPro"/>
</dbReference>
<evidence type="ECO:0000256" key="8">
    <source>
        <dbReference type="SAM" id="Phobius"/>
    </source>
</evidence>
<keyword evidence="5 8" id="KW-1133">Transmembrane helix</keyword>
<feature type="domain" description="CSC1/OSCA1-like cytosolic" evidence="12">
    <location>
        <begin position="204"/>
        <end position="400"/>
    </location>
</feature>
<feature type="transmembrane region" description="Helical" evidence="8">
    <location>
        <begin position="504"/>
        <end position="532"/>
    </location>
</feature>
<sequence length="880" mass="97909">MDTFVQFAKRADDPSPQNASNSASGLVSTLLPTLIISAAMFLVFVILRRSERRQYAPRTYVGALREQERTPAPEPGLFGWIRSMIKLPDTYVLRHHSMDAYLLIRYLKIATTICFVGCLITWPVLFPVNATGGGGKEQLDKLSFGNVTGNLSRYYAHTFIAWIFIGVDASTGFVFFMVTRENIYFINLRQAYFLSPLYARRISSKTVLFTSVPDAYLDEAIIRKMYGEDKVKNVWLVPDVDELKDKVEERDKAAFRLEGAETKLIKLANTARVKALKGRTSDEEQTIPATGVEDDSESGSVAAKWVKPSQRPTHRLKMLIGKKVDTINWARGEIERLSPEIESLQAKLRAGDAKLISSVFVEFYTQNDAQAAYQMLAHNQPLHMAPRYIGLNPDDIIWSNLRIKWWELIIRNAATIGFVVALVIFWAIPVAVVGAISNINFLTTKVPFLRFINDCPKVILGLITALLPAILLSVLMALLPIVLRLMAKLGGVPTAAAVELRTQNFYFAFQVVQVFLVTTIASAASSAVTAIIQKPQEAASLLAENIPKASNFYISYFILQGLTFSSGALLQITGLVISKILGKLLDNTPRKMYKRWSGLSGLGWGTVFPVLTNLCVIAITYAAIAPLVLGFATIGLYLFYIAYRYNMLYVTNANIDTKGMVYPRALQHTTVGCYLLIICLIGLFAIGTASDRRAVGPMILMIIFGVFTVLYHFSLNQAVTPLLNYLPKNLEIEDERLLPHEPAHRVAGPSGEADGDAEKALPKGTAVEPPMPKANPIVKFFQPYKYADYATLRKLVPHDFAEISYSPEVEQHAYFHPSIGSTPPLLWIPRDAGGVSRQEVAHTSRVIPITDEDASIDDKGKITWNEEKGVPPIYTEKIYY</sequence>
<dbReference type="InterPro" id="IPR022257">
    <property type="entry name" value="PHM7_ext"/>
</dbReference>
<feature type="transmembrane region" description="Helical" evidence="8">
    <location>
        <begin position="26"/>
        <end position="47"/>
    </location>
</feature>
<dbReference type="PANTHER" id="PTHR13018">
    <property type="entry name" value="PROBABLE MEMBRANE PROTEIN DUF221-RELATED"/>
    <property type="match status" value="1"/>
</dbReference>
<feature type="transmembrane region" description="Helical" evidence="8">
    <location>
        <begin position="103"/>
        <end position="125"/>
    </location>
</feature>
<feature type="domain" description="CSC1/OSCA1-like N-terminal transmembrane" evidence="11">
    <location>
        <begin position="26"/>
        <end position="181"/>
    </location>
</feature>
<dbReference type="InterPro" id="IPR045122">
    <property type="entry name" value="Csc1-like"/>
</dbReference>
<evidence type="ECO:0000313" key="13">
    <source>
        <dbReference type="EMBL" id="WEW57725.1"/>
    </source>
</evidence>